<reference evidence="1 2" key="1">
    <citation type="journal article" date="2019" name="Commun. Biol.">
        <title>The bagworm genome reveals a unique fibroin gene that provides high tensile strength.</title>
        <authorList>
            <person name="Kono N."/>
            <person name="Nakamura H."/>
            <person name="Ohtoshi R."/>
            <person name="Tomita M."/>
            <person name="Numata K."/>
            <person name="Arakawa K."/>
        </authorList>
    </citation>
    <scope>NUCLEOTIDE SEQUENCE [LARGE SCALE GENOMIC DNA]</scope>
</reference>
<sequence>MTPPPPLNHLVLLRNICYLHSHFSNHRGYNCKCSKCNSSNNNNNSSNNSNNLHSIEPSPFSAALATVTPASV</sequence>
<name>A0A4C1TJJ2_EUMVA</name>
<evidence type="ECO:0000313" key="2">
    <source>
        <dbReference type="Proteomes" id="UP000299102"/>
    </source>
</evidence>
<organism evidence="1 2">
    <name type="scientific">Eumeta variegata</name>
    <name type="common">Bagworm moth</name>
    <name type="synonym">Eumeta japonica</name>
    <dbReference type="NCBI Taxonomy" id="151549"/>
    <lineage>
        <taxon>Eukaryota</taxon>
        <taxon>Metazoa</taxon>
        <taxon>Ecdysozoa</taxon>
        <taxon>Arthropoda</taxon>
        <taxon>Hexapoda</taxon>
        <taxon>Insecta</taxon>
        <taxon>Pterygota</taxon>
        <taxon>Neoptera</taxon>
        <taxon>Endopterygota</taxon>
        <taxon>Lepidoptera</taxon>
        <taxon>Glossata</taxon>
        <taxon>Ditrysia</taxon>
        <taxon>Tineoidea</taxon>
        <taxon>Psychidae</taxon>
        <taxon>Oiketicinae</taxon>
        <taxon>Eumeta</taxon>
    </lineage>
</organism>
<gene>
    <name evidence="1" type="ORF">EVAR_73004_1</name>
</gene>
<dbReference type="EMBL" id="BGZK01005508">
    <property type="protein sequence ID" value="GBP14356.1"/>
    <property type="molecule type" value="Genomic_DNA"/>
</dbReference>
<dbReference type="Proteomes" id="UP000299102">
    <property type="component" value="Unassembled WGS sequence"/>
</dbReference>
<accession>A0A4C1TJJ2</accession>
<dbReference type="AlphaFoldDB" id="A0A4C1TJJ2"/>
<proteinExistence type="predicted"/>
<keyword evidence="2" id="KW-1185">Reference proteome</keyword>
<evidence type="ECO:0000313" key="1">
    <source>
        <dbReference type="EMBL" id="GBP14356.1"/>
    </source>
</evidence>
<protein>
    <submittedName>
        <fullName evidence="1">Uncharacterized protein</fullName>
    </submittedName>
</protein>
<comment type="caution">
    <text evidence="1">The sequence shown here is derived from an EMBL/GenBank/DDBJ whole genome shotgun (WGS) entry which is preliminary data.</text>
</comment>